<dbReference type="InterPro" id="IPR018062">
    <property type="entry name" value="HTH_AraC-typ_CS"/>
</dbReference>
<dbReference type="InterPro" id="IPR018060">
    <property type="entry name" value="HTH_AraC"/>
</dbReference>
<accession>A0ABY4E737</accession>
<dbReference type="InterPro" id="IPR009057">
    <property type="entry name" value="Homeodomain-like_sf"/>
</dbReference>
<dbReference type="Pfam" id="PF12833">
    <property type="entry name" value="HTH_18"/>
    <property type="match status" value="1"/>
</dbReference>
<keyword evidence="1" id="KW-0805">Transcription regulation</keyword>
<evidence type="ECO:0000256" key="3">
    <source>
        <dbReference type="ARBA" id="ARBA00023163"/>
    </source>
</evidence>
<keyword evidence="2" id="KW-0238">DNA-binding</keyword>
<protein>
    <submittedName>
        <fullName evidence="5">AraC family transcriptional regulator</fullName>
    </submittedName>
</protein>
<dbReference type="SMART" id="SM00342">
    <property type="entry name" value="HTH_ARAC"/>
    <property type="match status" value="1"/>
</dbReference>
<dbReference type="PROSITE" id="PS01124">
    <property type="entry name" value="HTH_ARAC_FAMILY_2"/>
    <property type="match status" value="1"/>
</dbReference>
<evidence type="ECO:0000256" key="2">
    <source>
        <dbReference type="ARBA" id="ARBA00023125"/>
    </source>
</evidence>
<dbReference type="Proteomes" id="UP000832011">
    <property type="component" value="Chromosome"/>
</dbReference>
<evidence type="ECO:0000313" key="6">
    <source>
        <dbReference type="Proteomes" id="UP000832011"/>
    </source>
</evidence>
<dbReference type="PANTHER" id="PTHR47894:SF4">
    <property type="entry name" value="HTH-TYPE TRANSCRIPTIONAL REGULATOR GADX"/>
    <property type="match status" value="1"/>
</dbReference>
<dbReference type="PANTHER" id="PTHR47894">
    <property type="entry name" value="HTH-TYPE TRANSCRIPTIONAL REGULATOR GADX"/>
    <property type="match status" value="1"/>
</dbReference>
<evidence type="ECO:0000313" key="5">
    <source>
        <dbReference type="EMBL" id="UOO91153.1"/>
    </source>
</evidence>
<keyword evidence="3" id="KW-0804">Transcription</keyword>
<keyword evidence="6" id="KW-1185">Reference proteome</keyword>
<dbReference type="RefSeq" id="WP_058304728.1">
    <property type="nucleotide sequence ID" value="NZ_CABKVG010000004.1"/>
</dbReference>
<sequence length="278" mass="30779">MSHHLWAADTTLYQDLAQLRSVADNCLRFSAQQDHAVRAVAVARPLLTVVLHGSKCLEHGHEKVQVGEGEVLLISQACNINVRNQINATAQCYASLCIPLPENVLQAARLLYGQAAMAATMLPIVDSVPVANLAAHLSNWAQAVWQQQPVQAHLALTQLVLQLVQQGHHALLLPAPQELHAQIAAWVHEQPAHPWQSTEVEARLNMSAATLRRRLAKEGHSLKQVILHARLNCALDMLYTQTWPLKTIAAKCGYQSESVFKQRFEQRFGLSPEQIRAA</sequence>
<dbReference type="SUPFAM" id="SSF46689">
    <property type="entry name" value="Homeodomain-like"/>
    <property type="match status" value="1"/>
</dbReference>
<evidence type="ECO:0000259" key="4">
    <source>
        <dbReference type="PROSITE" id="PS01124"/>
    </source>
</evidence>
<feature type="domain" description="HTH araC/xylS-type" evidence="4">
    <location>
        <begin position="181"/>
        <end position="278"/>
    </location>
</feature>
<dbReference type="EMBL" id="CP091511">
    <property type="protein sequence ID" value="UOO91153.1"/>
    <property type="molecule type" value="Genomic_DNA"/>
</dbReference>
<dbReference type="Gene3D" id="1.10.10.60">
    <property type="entry name" value="Homeodomain-like"/>
    <property type="match status" value="1"/>
</dbReference>
<gene>
    <name evidence="5" type="ORF">LVJ82_09405</name>
</gene>
<name>A0ABY4E737_9NEIS</name>
<organism evidence="5 6">
    <name type="scientific">Vitreoscilla massiliensis</name>
    <dbReference type="NCBI Taxonomy" id="1689272"/>
    <lineage>
        <taxon>Bacteria</taxon>
        <taxon>Pseudomonadati</taxon>
        <taxon>Pseudomonadota</taxon>
        <taxon>Betaproteobacteria</taxon>
        <taxon>Neisseriales</taxon>
        <taxon>Neisseriaceae</taxon>
        <taxon>Vitreoscilla</taxon>
    </lineage>
</organism>
<reference evidence="5 6" key="1">
    <citation type="journal article" date="2022" name="Res Sq">
        <title>Evolution of multicellular longitudinally dividing oral cavity symbionts (Neisseriaceae).</title>
        <authorList>
            <person name="Nyongesa S."/>
            <person name="Weber P."/>
            <person name="Bernet E."/>
            <person name="Pullido F."/>
            <person name="Nieckarz M."/>
            <person name="Delaby M."/>
            <person name="Nieves C."/>
            <person name="Viehboeck T."/>
            <person name="Krause N."/>
            <person name="Rivera-Millot A."/>
            <person name="Nakamura A."/>
            <person name="Vischer N."/>
            <person name="VanNieuwenhze M."/>
            <person name="Brun Y."/>
            <person name="Cava F."/>
            <person name="Bulgheresi S."/>
            <person name="Veyrier F."/>
        </authorList>
    </citation>
    <scope>NUCLEOTIDE SEQUENCE [LARGE SCALE GENOMIC DNA]</scope>
    <source>
        <strain evidence="5 6">SN4</strain>
    </source>
</reference>
<dbReference type="PROSITE" id="PS00041">
    <property type="entry name" value="HTH_ARAC_FAMILY_1"/>
    <property type="match status" value="1"/>
</dbReference>
<proteinExistence type="predicted"/>
<evidence type="ECO:0000256" key="1">
    <source>
        <dbReference type="ARBA" id="ARBA00023015"/>
    </source>
</evidence>